<name>A0A917MVC7_9MICC</name>
<evidence type="ECO:0000313" key="5">
    <source>
        <dbReference type="Proteomes" id="UP000600171"/>
    </source>
</evidence>
<dbReference type="PANTHER" id="PTHR30136">
    <property type="entry name" value="HELIX-TURN-HELIX TRANSCRIPTIONAL REGULATOR, ICLR FAMILY"/>
    <property type="match status" value="1"/>
</dbReference>
<dbReference type="GO" id="GO:0045892">
    <property type="term" value="P:negative regulation of DNA-templated transcription"/>
    <property type="evidence" value="ECO:0007669"/>
    <property type="project" value="TreeGrafter"/>
</dbReference>
<gene>
    <name evidence="4" type="ORF">GCM10007359_19780</name>
</gene>
<accession>A0A917MVC7</accession>
<dbReference type="SUPFAM" id="SSF55781">
    <property type="entry name" value="GAF domain-like"/>
    <property type="match status" value="1"/>
</dbReference>
<proteinExistence type="predicted"/>
<evidence type="ECO:0000313" key="4">
    <source>
        <dbReference type="EMBL" id="GGH65982.1"/>
    </source>
</evidence>
<protein>
    <submittedName>
        <fullName evidence="4">ArsR family transcriptional regulator</fullName>
    </submittedName>
</protein>
<evidence type="ECO:0000259" key="3">
    <source>
        <dbReference type="PROSITE" id="PS51078"/>
    </source>
</evidence>
<dbReference type="InterPro" id="IPR036390">
    <property type="entry name" value="WH_DNA-bd_sf"/>
</dbReference>
<sequence length="246" mass="26736">MLAKAPGKEWSLTDIASELEAAKSSTLTVCVALEEAGLIERRGSGYLLGREILNLAGAYLSGFDQVRAFYDLCARDEVLSGLVVQIAMLDRADVLYLARHEGQAPYRMAAGIGSRFPASSTAVGHALLSKMEDDTIMRLYEQYPHFELHTAYSVRDIQELLSKVQLTRTRGYSVDREGVHPGLVGVAVPLDPWNSADAELTLGAAINAPEATQERIEEVGQSLQRLAQKLTNPLSFQTAVSLGKST</sequence>
<dbReference type="Proteomes" id="UP000600171">
    <property type="component" value="Unassembled WGS sequence"/>
</dbReference>
<keyword evidence="1" id="KW-0805">Transcription regulation</keyword>
<organism evidence="4 5">
    <name type="scientific">Rothia aerolata</name>
    <dbReference type="NCBI Taxonomy" id="1812262"/>
    <lineage>
        <taxon>Bacteria</taxon>
        <taxon>Bacillati</taxon>
        <taxon>Actinomycetota</taxon>
        <taxon>Actinomycetes</taxon>
        <taxon>Micrococcales</taxon>
        <taxon>Micrococcaceae</taxon>
        <taxon>Rothia</taxon>
    </lineage>
</organism>
<reference evidence="4 5" key="1">
    <citation type="journal article" date="2014" name="Int. J. Syst. Evol. Microbiol.">
        <title>Complete genome sequence of Corynebacterium casei LMG S-19264T (=DSM 44701T), isolated from a smear-ripened cheese.</title>
        <authorList>
            <consortium name="US DOE Joint Genome Institute (JGI-PGF)"/>
            <person name="Walter F."/>
            <person name="Albersmeier A."/>
            <person name="Kalinowski J."/>
            <person name="Ruckert C."/>
        </authorList>
    </citation>
    <scope>NUCLEOTIDE SEQUENCE [LARGE SCALE GENOMIC DNA]</scope>
    <source>
        <strain evidence="4 5">CCM 8669</strain>
    </source>
</reference>
<dbReference type="Pfam" id="PF01614">
    <property type="entry name" value="IclR_C"/>
    <property type="match status" value="1"/>
</dbReference>
<keyword evidence="5" id="KW-1185">Reference proteome</keyword>
<dbReference type="PROSITE" id="PS51078">
    <property type="entry name" value="ICLR_ED"/>
    <property type="match status" value="1"/>
</dbReference>
<keyword evidence="2" id="KW-0804">Transcription</keyword>
<dbReference type="Gene3D" id="3.30.450.40">
    <property type="match status" value="1"/>
</dbReference>
<evidence type="ECO:0000256" key="2">
    <source>
        <dbReference type="ARBA" id="ARBA00023163"/>
    </source>
</evidence>
<dbReference type="Gene3D" id="1.10.10.10">
    <property type="entry name" value="Winged helix-like DNA-binding domain superfamily/Winged helix DNA-binding domain"/>
    <property type="match status" value="1"/>
</dbReference>
<dbReference type="PANTHER" id="PTHR30136:SF24">
    <property type="entry name" value="HTH-TYPE TRANSCRIPTIONAL REPRESSOR ALLR"/>
    <property type="match status" value="1"/>
</dbReference>
<feature type="domain" description="IclR-ED" evidence="3">
    <location>
        <begin position="51"/>
        <end position="236"/>
    </location>
</feature>
<dbReference type="InterPro" id="IPR014757">
    <property type="entry name" value="Tscrpt_reg_IclR_C"/>
</dbReference>
<dbReference type="InterPro" id="IPR036388">
    <property type="entry name" value="WH-like_DNA-bd_sf"/>
</dbReference>
<dbReference type="SUPFAM" id="SSF46785">
    <property type="entry name" value="Winged helix' DNA-binding domain"/>
    <property type="match status" value="1"/>
</dbReference>
<dbReference type="GO" id="GO:0003677">
    <property type="term" value="F:DNA binding"/>
    <property type="evidence" value="ECO:0007669"/>
    <property type="project" value="TreeGrafter"/>
</dbReference>
<dbReference type="GO" id="GO:0003700">
    <property type="term" value="F:DNA-binding transcription factor activity"/>
    <property type="evidence" value="ECO:0007669"/>
    <property type="project" value="TreeGrafter"/>
</dbReference>
<dbReference type="InterPro" id="IPR029016">
    <property type="entry name" value="GAF-like_dom_sf"/>
</dbReference>
<comment type="caution">
    <text evidence="4">The sequence shown here is derived from an EMBL/GenBank/DDBJ whole genome shotgun (WGS) entry which is preliminary data.</text>
</comment>
<dbReference type="InterPro" id="IPR050707">
    <property type="entry name" value="HTH_MetabolicPath_Reg"/>
</dbReference>
<dbReference type="AlphaFoldDB" id="A0A917MVC7"/>
<dbReference type="EMBL" id="BMDC01000004">
    <property type="protein sequence ID" value="GGH65982.1"/>
    <property type="molecule type" value="Genomic_DNA"/>
</dbReference>
<evidence type="ECO:0000256" key="1">
    <source>
        <dbReference type="ARBA" id="ARBA00023015"/>
    </source>
</evidence>